<comment type="caution">
    <text evidence="2">The sequence shown here is derived from an EMBL/GenBank/DDBJ whole genome shotgun (WGS) entry which is preliminary data.</text>
</comment>
<dbReference type="AlphaFoldDB" id="A0A3R9T6B5"/>
<sequence length="61" mass="6778">SVQINGQQDGVVGYDGEVFISNLLKQNKLVVDLLDHGSCQVDFTYNSNQYSTKKLGPYVCH</sequence>
<dbReference type="Gene3D" id="2.60.40.2070">
    <property type="match status" value="1"/>
</dbReference>
<evidence type="ECO:0000313" key="2">
    <source>
        <dbReference type="EMBL" id="RSR47242.1"/>
    </source>
</evidence>
<dbReference type="EMBL" id="RFDI01001242">
    <property type="protein sequence ID" value="RSR47242.1"/>
    <property type="molecule type" value="Genomic_DNA"/>
</dbReference>
<dbReference type="InterPro" id="IPR025949">
    <property type="entry name" value="PapC-like_C"/>
</dbReference>
<organism evidence="2 3">
    <name type="scientific">Acinetobacter baumannii</name>
    <dbReference type="NCBI Taxonomy" id="470"/>
    <lineage>
        <taxon>Bacteria</taxon>
        <taxon>Pseudomonadati</taxon>
        <taxon>Pseudomonadota</taxon>
        <taxon>Gammaproteobacteria</taxon>
        <taxon>Moraxellales</taxon>
        <taxon>Moraxellaceae</taxon>
        <taxon>Acinetobacter</taxon>
        <taxon>Acinetobacter calcoaceticus/baumannii complex</taxon>
    </lineage>
</organism>
<dbReference type="Proteomes" id="UP000280073">
    <property type="component" value="Unassembled WGS sequence"/>
</dbReference>
<protein>
    <submittedName>
        <fullName evidence="2">Fimbrial biogenesis outer membrane usher protein</fullName>
    </submittedName>
</protein>
<proteinExistence type="predicted"/>
<reference evidence="2 3" key="1">
    <citation type="submission" date="2018-10" db="EMBL/GenBank/DDBJ databases">
        <title>GWAS and RNA-Seq identify cryptic mechanisms of antimicrobial resistance in Acinetobacter baumannii.</title>
        <authorList>
            <person name="Sahl J.W."/>
        </authorList>
    </citation>
    <scope>NUCLEOTIDE SEQUENCE [LARGE SCALE GENOMIC DNA]</scope>
    <source>
        <strain evidence="2 3">TG28175</strain>
    </source>
</reference>
<feature type="domain" description="PapC-like C-terminal" evidence="1">
    <location>
        <begin position="5"/>
        <end position="46"/>
    </location>
</feature>
<dbReference type="Pfam" id="PF13953">
    <property type="entry name" value="PapC_C"/>
    <property type="match status" value="1"/>
</dbReference>
<name>A0A3R9T6B5_ACIBA</name>
<accession>A0A3R9T6B5</accession>
<evidence type="ECO:0000259" key="1">
    <source>
        <dbReference type="Pfam" id="PF13953"/>
    </source>
</evidence>
<gene>
    <name evidence="2" type="ORF">EA686_19315</name>
</gene>
<dbReference type="RefSeq" id="WP_223813233.1">
    <property type="nucleotide sequence ID" value="NZ_PHKA02000197.1"/>
</dbReference>
<evidence type="ECO:0000313" key="3">
    <source>
        <dbReference type="Proteomes" id="UP000280073"/>
    </source>
</evidence>
<dbReference type="InterPro" id="IPR043142">
    <property type="entry name" value="PapC-like_C_sf"/>
</dbReference>
<feature type="non-terminal residue" evidence="2">
    <location>
        <position position="1"/>
    </location>
</feature>